<comment type="pathway">
    <text evidence="3 13">Glycan metabolism; pectin degradation; 2-dehydro-3-deoxy-D-gluconate from pectin: step 2/5.</text>
</comment>
<evidence type="ECO:0000256" key="3">
    <source>
        <dbReference type="ARBA" id="ARBA00005220"/>
    </source>
</evidence>
<dbReference type="Allergome" id="9516">
    <property type="allergen name" value="Amb a 1.0202"/>
</dbReference>
<dbReference type="GO" id="GO:0045490">
    <property type="term" value="P:pectin catabolic process"/>
    <property type="evidence" value="ECO:0007669"/>
    <property type="project" value="UniProtKB-UniPathway"/>
</dbReference>
<evidence type="ECO:0000256" key="12">
    <source>
        <dbReference type="ARBA" id="ARBA00023239"/>
    </source>
</evidence>
<accession>E1XUL3</accession>
<protein>
    <recommendedName>
        <fullName evidence="6 13">Pectate lyase</fullName>
        <ecNumber evidence="6 13">4.2.2.2</ecNumber>
    </recommendedName>
</protein>
<evidence type="ECO:0000256" key="11">
    <source>
        <dbReference type="ARBA" id="ARBA00023180"/>
    </source>
</evidence>
<keyword evidence="9 13" id="KW-0106">Calcium</keyword>
<comment type="similarity">
    <text evidence="4">Belongs to the polysaccharide lyase 1 family. Amb a subfamily.</text>
</comment>
<evidence type="ECO:0000256" key="7">
    <source>
        <dbReference type="ARBA" id="ARBA00022723"/>
    </source>
</evidence>
<comment type="function">
    <text evidence="2">Has pectate lyase activity.</text>
</comment>
<reference evidence="15" key="1">
    <citation type="submission" date="2010-07" db="EMBL/GenBank/DDBJ databases">
        <title>Isoform analysis of Amb a 1 and Amb a 2.</title>
        <authorList>
            <person name="Nandy A."/>
            <person name="Mitulski L."/>
        </authorList>
    </citation>
    <scope>NUCLEOTIDE SEQUENCE</scope>
</reference>
<keyword evidence="10" id="KW-1015">Disulfide bond</keyword>
<dbReference type="InterPro" id="IPR045032">
    <property type="entry name" value="PEL"/>
</dbReference>
<keyword evidence="12 13" id="KW-0456">Lyase</keyword>
<keyword evidence="11" id="KW-0325">Glycoprotein</keyword>
<dbReference type="InterPro" id="IPR002022">
    <property type="entry name" value="Pec_lyase"/>
</dbReference>
<dbReference type="SUPFAM" id="SSF51126">
    <property type="entry name" value="Pectin lyase-like"/>
    <property type="match status" value="1"/>
</dbReference>
<evidence type="ECO:0000256" key="6">
    <source>
        <dbReference type="ARBA" id="ARBA00012272"/>
    </source>
</evidence>
<comment type="subunit">
    <text evidence="5">Monomer.</text>
</comment>
<evidence type="ECO:0000256" key="10">
    <source>
        <dbReference type="ARBA" id="ARBA00023157"/>
    </source>
</evidence>
<evidence type="ECO:0000256" key="2">
    <source>
        <dbReference type="ARBA" id="ARBA00002799"/>
    </source>
</evidence>
<dbReference type="InterPro" id="IPR011050">
    <property type="entry name" value="Pectin_lyase_fold/virulence"/>
</dbReference>
<feature type="chain" id="PRO_5005127665" description="Pectate lyase" evidence="13">
    <location>
        <begin position="26"/>
        <end position="398"/>
    </location>
</feature>
<dbReference type="UniPathway" id="UPA00545">
    <property type="reaction ID" value="UER00824"/>
</dbReference>
<name>E1XUL3_AMBAR</name>
<gene>
    <name evidence="15" type="primary">amba1.2</name>
</gene>
<keyword evidence="8 13" id="KW-0732">Signal</keyword>
<proteinExistence type="evidence at transcript level"/>
<dbReference type="AlphaFoldDB" id="E1XUL3"/>
<dbReference type="GO" id="GO:0030570">
    <property type="term" value="F:pectate lyase activity"/>
    <property type="evidence" value="ECO:0007669"/>
    <property type="project" value="UniProtKB-EC"/>
</dbReference>
<evidence type="ECO:0000313" key="15">
    <source>
        <dbReference type="EMBL" id="CBW30987.1"/>
    </source>
</evidence>
<dbReference type="Gene3D" id="2.160.20.10">
    <property type="entry name" value="Single-stranded right-handed beta-helix, Pectin lyase-like"/>
    <property type="match status" value="1"/>
</dbReference>
<evidence type="ECO:0000256" key="8">
    <source>
        <dbReference type="ARBA" id="ARBA00022729"/>
    </source>
</evidence>
<sequence length="398" mass="43637">MGIKHCCYILYFTLALVTLLQPVRSAEDVEEFLPSANETRRSLKACEAHNIIDKCWRCKADWANNRQALADCAQGFAKGTYGGKHGDVYTVTSDKDDDVANPKEGTLRFAAAQNRPLWIIFKRNMVIHLNQELVVNSDKTIDGRGVKVNIVNAGLTLMNVKNIIIHNINIHDIKVCPGGMIKSNDGPPILRQQSDGDAINVAGSSQIWIDHCSLSKASDGLLDITLGSSHVTVSNCKFTQHQFVLLLGADDTHYQDKGMLATVAFNMFTDHVDQRMPRCRFGFFQVVNNNYDRWGTYAIGGSSAPTILSQGNRFFAPDDIIKKNVLARTGTGNAESMSWNWRTDKDLLENGAIFLPSGSDPVLTPEQKAGMIPAEPGEAVLRLTSSAGVLSCHQGAPC</sequence>
<dbReference type="GO" id="GO:0046872">
    <property type="term" value="F:metal ion binding"/>
    <property type="evidence" value="ECO:0007669"/>
    <property type="project" value="UniProtKB-KW"/>
</dbReference>
<dbReference type="InterPro" id="IPR018082">
    <property type="entry name" value="AmbAllergen"/>
</dbReference>
<evidence type="ECO:0000256" key="9">
    <source>
        <dbReference type="ARBA" id="ARBA00022837"/>
    </source>
</evidence>
<evidence type="ECO:0000259" key="14">
    <source>
        <dbReference type="SMART" id="SM00656"/>
    </source>
</evidence>
<dbReference type="SMR" id="E1XUL3"/>
<dbReference type="InterPro" id="IPR012334">
    <property type="entry name" value="Pectin_lyas_fold"/>
</dbReference>
<feature type="signal peptide" evidence="13">
    <location>
        <begin position="1"/>
        <end position="25"/>
    </location>
</feature>
<dbReference type="EMBL" id="FR669658">
    <property type="protein sequence ID" value="CBW30987.1"/>
    <property type="molecule type" value="mRNA"/>
</dbReference>
<dbReference type="PANTHER" id="PTHR31683">
    <property type="entry name" value="PECTATE LYASE 18-RELATED"/>
    <property type="match status" value="1"/>
</dbReference>
<evidence type="ECO:0000256" key="13">
    <source>
        <dbReference type="RuleBase" id="RU361123"/>
    </source>
</evidence>
<evidence type="ECO:0000256" key="4">
    <source>
        <dbReference type="ARBA" id="ARBA00008800"/>
    </source>
</evidence>
<feature type="domain" description="Pectate lyase" evidence="14">
    <location>
        <begin position="124"/>
        <end position="320"/>
    </location>
</feature>
<dbReference type="Pfam" id="PF00544">
    <property type="entry name" value="Pectate_lyase_4"/>
    <property type="match status" value="1"/>
</dbReference>
<comment type="cofactor">
    <cofactor evidence="13">
        <name>Ca(2+)</name>
        <dbReference type="ChEBI" id="CHEBI:29108"/>
    </cofactor>
    <text evidence="13">Binds 1 Ca(2+) ion. Required for its activity.</text>
</comment>
<dbReference type="PRINTS" id="PR00807">
    <property type="entry name" value="AMBALLERGEN"/>
</dbReference>
<dbReference type="Allergome" id="24">
    <property type="allergen name" value="Amb a 1"/>
</dbReference>
<evidence type="ECO:0000256" key="1">
    <source>
        <dbReference type="ARBA" id="ARBA00000695"/>
    </source>
</evidence>
<dbReference type="SMART" id="SM00656">
    <property type="entry name" value="Amb_all"/>
    <property type="match status" value="1"/>
</dbReference>
<dbReference type="PANTHER" id="PTHR31683:SF159">
    <property type="entry name" value="PECTATE LYASE"/>
    <property type="match status" value="1"/>
</dbReference>
<dbReference type="EC" id="4.2.2.2" evidence="6 13"/>
<evidence type="ECO:0000256" key="5">
    <source>
        <dbReference type="ARBA" id="ARBA00011245"/>
    </source>
</evidence>
<organism evidence="15">
    <name type="scientific">Ambrosia artemisiifolia</name>
    <name type="common">Common ragweed</name>
    <dbReference type="NCBI Taxonomy" id="4212"/>
    <lineage>
        <taxon>Eukaryota</taxon>
        <taxon>Viridiplantae</taxon>
        <taxon>Streptophyta</taxon>
        <taxon>Embryophyta</taxon>
        <taxon>Tracheophyta</taxon>
        <taxon>Spermatophyta</taxon>
        <taxon>Magnoliopsida</taxon>
        <taxon>eudicotyledons</taxon>
        <taxon>Gunneridae</taxon>
        <taxon>Pentapetalae</taxon>
        <taxon>asterids</taxon>
        <taxon>campanulids</taxon>
        <taxon>Asterales</taxon>
        <taxon>Asteraceae</taxon>
        <taxon>Asteroideae</taxon>
        <taxon>Heliantheae alliance</taxon>
        <taxon>Heliantheae</taxon>
        <taxon>Ambrosia</taxon>
    </lineage>
</organism>
<keyword evidence="7 13" id="KW-0479">Metal-binding</keyword>
<comment type="catalytic activity">
    <reaction evidence="1 13">
        <text>Eliminative cleavage of (1-&gt;4)-alpha-D-galacturonan to give oligosaccharides with 4-deoxy-alpha-D-galact-4-enuronosyl groups at their non-reducing ends.</text>
        <dbReference type="EC" id="4.2.2.2"/>
    </reaction>
</comment>